<evidence type="ECO:0000256" key="8">
    <source>
        <dbReference type="ARBA" id="ARBA00022679"/>
    </source>
</evidence>
<keyword evidence="6" id="KW-0698">rRNA processing</keyword>
<dbReference type="SUPFAM" id="SSF88697">
    <property type="entry name" value="PUA domain-like"/>
    <property type="match status" value="1"/>
</dbReference>
<dbReference type="NCBIfam" id="TIGR00046">
    <property type="entry name" value="RsmE family RNA methyltransferase"/>
    <property type="match status" value="1"/>
</dbReference>
<dbReference type="GO" id="GO:0070475">
    <property type="term" value="P:rRNA base methylation"/>
    <property type="evidence" value="ECO:0007669"/>
    <property type="project" value="TreeGrafter"/>
</dbReference>
<dbReference type="PANTHER" id="PTHR30027:SF3">
    <property type="entry name" value="16S RRNA (URACIL(1498)-N(3))-METHYLTRANSFERASE"/>
    <property type="match status" value="1"/>
</dbReference>
<dbReference type="Pfam" id="PF04452">
    <property type="entry name" value="Methyltrans_RNA"/>
    <property type="match status" value="1"/>
</dbReference>
<evidence type="ECO:0000256" key="7">
    <source>
        <dbReference type="ARBA" id="ARBA00022603"/>
    </source>
</evidence>
<evidence type="ECO:0000313" key="15">
    <source>
        <dbReference type="EMBL" id="TXL68446.1"/>
    </source>
</evidence>
<keyword evidence="16" id="KW-1185">Reference proteome</keyword>
<comment type="subcellular location">
    <subcellularLocation>
        <location evidence="1">Cytoplasm</location>
    </subcellularLocation>
</comment>
<comment type="catalytic activity">
    <reaction evidence="12">
        <text>uridine(1498) in 16S rRNA + S-adenosyl-L-methionine = N(3)-methyluridine(1498) in 16S rRNA + S-adenosyl-L-homocysteine + H(+)</text>
        <dbReference type="Rhea" id="RHEA:42920"/>
        <dbReference type="Rhea" id="RHEA-COMP:10283"/>
        <dbReference type="Rhea" id="RHEA-COMP:10284"/>
        <dbReference type="ChEBI" id="CHEBI:15378"/>
        <dbReference type="ChEBI" id="CHEBI:57856"/>
        <dbReference type="ChEBI" id="CHEBI:59789"/>
        <dbReference type="ChEBI" id="CHEBI:65315"/>
        <dbReference type="ChEBI" id="CHEBI:74502"/>
        <dbReference type="EC" id="2.1.1.193"/>
    </reaction>
</comment>
<dbReference type="PANTHER" id="PTHR30027">
    <property type="entry name" value="RIBOSOMAL RNA SMALL SUBUNIT METHYLTRANSFERASE E"/>
    <property type="match status" value="1"/>
</dbReference>
<gene>
    <name evidence="15" type="ORF">FHP08_01820</name>
</gene>
<dbReference type="NCBIfam" id="NF008692">
    <property type="entry name" value="PRK11713.1-5"/>
    <property type="match status" value="1"/>
</dbReference>
<dbReference type="Proteomes" id="UP000321548">
    <property type="component" value="Unassembled WGS sequence"/>
</dbReference>
<keyword evidence="9" id="KW-0949">S-adenosyl-L-methionine</keyword>
<keyword evidence="8 15" id="KW-0808">Transferase</keyword>
<organism evidence="15 16">
    <name type="scientific">Zeimonas arvi</name>
    <dbReference type="NCBI Taxonomy" id="2498847"/>
    <lineage>
        <taxon>Bacteria</taxon>
        <taxon>Pseudomonadati</taxon>
        <taxon>Pseudomonadota</taxon>
        <taxon>Betaproteobacteria</taxon>
        <taxon>Burkholderiales</taxon>
        <taxon>Burkholderiaceae</taxon>
        <taxon>Zeimonas</taxon>
    </lineage>
</organism>
<proteinExistence type="inferred from homology"/>
<protein>
    <recommendedName>
        <fullName evidence="4">Ribosomal RNA small subunit methyltransferase E</fullName>
        <ecNumber evidence="3">2.1.1.193</ecNumber>
    </recommendedName>
    <alternativeName>
        <fullName evidence="11">16S rRNA m3U1498 methyltransferase</fullName>
    </alternativeName>
</protein>
<dbReference type="InterPro" id="IPR046887">
    <property type="entry name" value="RsmE_PUA-like"/>
</dbReference>
<dbReference type="InterPro" id="IPR046886">
    <property type="entry name" value="RsmE_MTase_dom"/>
</dbReference>
<evidence type="ECO:0000256" key="4">
    <source>
        <dbReference type="ARBA" id="ARBA00013673"/>
    </source>
</evidence>
<keyword evidence="5" id="KW-0963">Cytoplasm</keyword>
<evidence type="ECO:0000256" key="3">
    <source>
        <dbReference type="ARBA" id="ARBA00012328"/>
    </source>
</evidence>
<dbReference type="EMBL" id="VDUY01000001">
    <property type="protein sequence ID" value="TXL68446.1"/>
    <property type="molecule type" value="Genomic_DNA"/>
</dbReference>
<dbReference type="AlphaFoldDB" id="A0A5C8P451"/>
<evidence type="ECO:0000256" key="11">
    <source>
        <dbReference type="ARBA" id="ARBA00033196"/>
    </source>
</evidence>
<dbReference type="SUPFAM" id="SSF75217">
    <property type="entry name" value="alpha/beta knot"/>
    <property type="match status" value="1"/>
</dbReference>
<keyword evidence="7 15" id="KW-0489">Methyltransferase</keyword>
<evidence type="ECO:0000259" key="13">
    <source>
        <dbReference type="Pfam" id="PF04452"/>
    </source>
</evidence>
<comment type="similarity">
    <text evidence="2">Belongs to the RNA methyltransferase RsmE family.</text>
</comment>
<feature type="domain" description="Ribosomal RNA small subunit methyltransferase E methyltransferase" evidence="13">
    <location>
        <begin position="131"/>
        <end position="293"/>
    </location>
</feature>
<feature type="domain" description="Ribosomal RNA small subunit methyltransferase E PUA-like" evidence="14">
    <location>
        <begin position="76"/>
        <end position="116"/>
    </location>
</feature>
<evidence type="ECO:0000256" key="9">
    <source>
        <dbReference type="ARBA" id="ARBA00022691"/>
    </source>
</evidence>
<evidence type="ECO:0000256" key="6">
    <source>
        <dbReference type="ARBA" id="ARBA00022552"/>
    </source>
</evidence>
<accession>A0A5C8P451</accession>
<evidence type="ECO:0000256" key="2">
    <source>
        <dbReference type="ARBA" id="ARBA00005528"/>
    </source>
</evidence>
<comment type="function">
    <text evidence="10">Specifically methylates the N3 position of the uracil ring of uridine 1498 (m3U1498) in 16S rRNA. Acts on the fully assembled 30S ribosomal subunit.</text>
</comment>
<sequence length="299" mass="31733">MWSNAGWPSAGSATCSTSTATCIARCSRCPTSFASWSADRPARARRSRHRGDRTEMTRVLFDGHAGACAPGDRVVLDERRSHHLVRVLRLRAGERVEAFDGTGSVFAATIAEADPRRSALLLGERLSRETESPLSITLAQCLSSAERMDWTIEKAVELGARAIVPLESDRSQVRLDASRAARKHDHWLRIVESACAQSGRAWLPALHPLESLRAFIGDSVPGRRLVLAPGASVPLSAAGVARGDSVTLLAGPESGFGEAELALAIAAGFLPVSLGPRILRTETAGLAAIAALQALAGDF</sequence>
<dbReference type="InterPro" id="IPR015947">
    <property type="entry name" value="PUA-like_sf"/>
</dbReference>
<dbReference type="EC" id="2.1.1.193" evidence="3"/>
<dbReference type="CDD" id="cd18084">
    <property type="entry name" value="RsmE-like"/>
    <property type="match status" value="1"/>
</dbReference>
<evidence type="ECO:0000256" key="1">
    <source>
        <dbReference type="ARBA" id="ARBA00004496"/>
    </source>
</evidence>
<evidence type="ECO:0000256" key="5">
    <source>
        <dbReference type="ARBA" id="ARBA00022490"/>
    </source>
</evidence>
<dbReference type="InterPro" id="IPR029026">
    <property type="entry name" value="tRNA_m1G_MTases_N"/>
</dbReference>
<evidence type="ECO:0000256" key="10">
    <source>
        <dbReference type="ARBA" id="ARBA00025699"/>
    </source>
</evidence>
<name>A0A5C8P451_9BURK</name>
<evidence type="ECO:0000259" key="14">
    <source>
        <dbReference type="Pfam" id="PF20260"/>
    </source>
</evidence>
<dbReference type="Gene3D" id="3.40.1280.10">
    <property type="match status" value="1"/>
</dbReference>
<dbReference type="InterPro" id="IPR006700">
    <property type="entry name" value="RsmE"/>
</dbReference>
<comment type="caution">
    <text evidence="15">The sequence shown here is derived from an EMBL/GenBank/DDBJ whole genome shotgun (WGS) entry which is preliminary data.</text>
</comment>
<dbReference type="OrthoDB" id="9815641at2"/>
<dbReference type="GO" id="GO:0005737">
    <property type="term" value="C:cytoplasm"/>
    <property type="evidence" value="ECO:0007669"/>
    <property type="project" value="UniProtKB-SubCell"/>
</dbReference>
<evidence type="ECO:0000256" key="12">
    <source>
        <dbReference type="ARBA" id="ARBA00047944"/>
    </source>
</evidence>
<dbReference type="InterPro" id="IPR029028">
    <property type="entry name" value="Alpha/beta_knot_MTases"/>
</dbReference>
<dbReference type="GO" id="GO:0070042">
    <property type="term" value="F:rRNA (uridine-N3-)-methyltransferase activity"/>
    <property type="evidence" value="ECO:0007669"/>
    <property type="project" value="TreeGrafter"/>
</dbReference>
<reference evidence="15 16" key="1">
    <citation type="submission" date="2019-06" db="EMBL/GenBank/DDBJ databases">
        <title>Quisquiliibacterium sp. nov., isolated from a maize field.</title>
        <authorList>
            <person name="Lin S.-Y."/>
            <person name="Tsai C.-F."/>
            <person name="Young C.-C."/>
        </authorList>
    </citation>
    <scope>NUCLEOTIDE SEQUENCE [LARGE SCALE GENOMIC DNA]</scope>
    <source>
        <strain evidence="15 16">CC-CFT501</strain>
    </source>
</reference>
<dbReference type="Pfam" id="PF20260">
    <property type="entry name" value="PUA_4"/>
    <property type="match status" value="1"/>
</dbReference>
<evidence type="ECO:0000313" key="16">
    <source>
        <dbReference type="Proteomes" id="UP000321548"/>
    </source>
</evidence>